<evidence type="ECO:0000256" key="4">
    <source>
        <dbReference type="ARBA" id="ARBA00022990"/>
    </source>
</evidence>
<evidence type="ECO:0000256" key="6">
    <source>
        <dbReference type="SAM" id="MobiDB-lite"/>
    </source>
</evidence>
<evidence type="ECO:0000256" key="5">
    <source>
        <dbReference type="ARBA" id="ARBA00026055"/>
    </source>
</evidence>
<evidence type="ECO:0000256" key="2">
    <source>
        <dbReference type="ARBA" id="ARBA00008848"/>
    </source>
</evidence>
<dbReference type="InterPro" id="IPR017901">
    <property type="entry name" value="C-CAP_CF_C-like"/>
</dbReference>
<dbReference type="PROSITE" id="PS51329">
    <property type="entry name" value="C_CAP_COFACTOR_C"/>
    <property type="match status" value="1"/>
</dbReference>
<feature type="region of interest" description="Disordered" evidence="6">
    <location>
        <begin position="95"/>
        <end position="125"/>
    </location>
</feature>
<organism evidence="8">
    <name type="scientific">Psilocybe cubensis</name>
    <name type="common">Psychedelic mushroom</name>
    <name type="synonym">Stropharia cubensis</name>
    <dbReference type="NCBI Taxonomy" id="181762"/>
    <lineage>
        <taxon>Eukaryota</taxon>
        <taxon>Fungi</taxon>
        <taxon>Dikarya</taxon>
        <taxon>Basidiomycota</taxon>
        <taxon>Agaricomycotina</taxon>
        <taxon>Agaricomycetes</taxon>
        <taxon>Agaricomycetidae</taxon>
        <taxon>Agaricales</taxon>
        <taxon>Agaricineae</taxon>
        <taxon>Strophariaceae</taxon>
        <taxon>Psilocybe</taxon>
    </lineage>
</organism>
<evidence type="ECO:0000256" key="1">
    <source>
        <dbReference type="ARBA" id="ARBA00004496"/>
    </source>
</evidence>
<evidence type="ECO:0000259" key="7">
    <source>
        <dbReference type="PROSITE" id="PS51329"/>
    </source>
</evidence>
<dbReference type="PANTHER" id="PTHR15139">
    <property type="entry name" value="TUBULIN FOLDING COFACTOR C"/>
    <property type="match status" value="1"/>
</dbReference>
<dbReference type="InterPro" id="IPR012945">
    <property type="entry name" value="Tubulin-bd_cofactor_C_dom"/>
</dbReference>
<dbReference type="Pfam" id="PF07986">
    <property type="entry name" value="TBCC"/>
    <property type="match status" value="1"/>
</dbReference>
<reference evidence="8" key="1">
    <citation type="submission" date="2021-02" db="EMBL/GenBank/DDBJ databases">
        <title>Psilocybe cubensis genome.</title>
        <authorList>
            <person name="Mckernan K.J."/>
            <person name="Crawford S."/>
            <person name="Trippe A."/>
            <person name="Kane L.T."/>
            <person name="Mclaughlin S."/>
        </authorList>
    </citation>
    <scope>NUCLEOTIDE SEQUENCE [LARGE SCALE GENOMIC DNA]</scope>
    <source>
        <strain evidence="8">MGC-MH-2018</strain>
    </source>
</reference>
<name>A0A8H7XYU8_PSICU</name>
<dbReference type="EMBL" id="JAFIQS010000004">
    <property type="protein sequence ID" value="KAG5170306.1"/>
    <property type="molecule type" value="Genomic_DNA"/>
</dbReference>
<keyword evidence="3" id="KW-0963">Cytoplasm</keyword>
<evidence type="ECO:0000256" key="3">
    <source>
        <dbReference type="ARBA" id="ARBA00022490"/>
    </source>
</evidence>
<dbReference type="Pfam" id="PF16752">
    <property type="entry name" value="TBCC_N"/>
    <property type="match status" value="1"/>
</dbReference>
<dbReference type="AlphaFoldDB" id="A0A8H7XYU8"/>
<comment type="subcellular location">
    <subcellularLocation>
        <location evidence="1">Cytoplasm</location>
    </subcellularLocation>
</comment>
<protein>
    <recommendedName>
        <fullName evidence="7">C-CAP/cofactor C-like domain-containing protein</fullName>
    </recommendedName>
</protein>
<proteinExistence type="inferred from homology"/>
<dbReference type="InterPro" id="IPR016098">
    <property type="entry name" value="CAP/MinC_C"/>
</dbReference>
<dbReference type="Gene3D" id="2.160.20.70">
    <property type="match status" value="1"/>
</dbReference>
<dbReference type="InterPro" id="IPR027684">
    <property type="entry name" value="TBCC"/>
</dbReference>
<evidence type="ECO:0000313" key="8">
    <source>
        <dbReference type="EMBL" id="KAG5170306.1"/>
    </source>
</evidence>
<gene>
    <name evidence="8" type="ORF">JR316_004695</name>
</gene>
<keyword evidence="4" id="KW-0007">Acetylation</keyword>
<dbReference type="GO" id="GO:0015631">
    <property type="term" value="F:tubulin binding"/>
    <property type="evidence" value="ECO:0007669"/>
    <property type="project" value="InterPro"/>
</dbReference>
<dbReference type="InterPro" id="IPR038397">
    <property type="entry name" value="TBCC_N_sf"/>
</dbReference>
<dbReference type="InterPro" id="IPR031925">
    <property type="entry name" value="TBCC_N"/>
</dbReference>
<comment type="similarity">
    <text evidence="2">Belongs to the TBCC family.</text>
</comment>
<dbReference type="GO" id="GO:0005737">
    <property type="term" value="C:cytoplasm"/>
    <property type="evidence" value="ECO:0007669"/>
    <property type="project" value="UniProtKB-SubCell"/>
</dbReference>
<sequence length="325" mass="35522">MEEANWSFSQSFTTQFQAMRYDLESQISAAKTTSPLPQETLQDLAVSLAKAAKALADATGSLPSYDQKQYETQLKALEKSVEELRISNAPKSKFAFKRKPKAADSAPAPPLSPAPVTTPVDPKQSVTVLPTPTHLVLSSKSHQYITRASLPEHPQQTDLALSDLDNCVVNLLPPIPSISDGRTESLILTALHARNLTNCIILLPSIEGSALLHDMSNCILVLGSHQFRMHSSKKIDIFLAISSNPIIEHCNAIRFSRYPSTLMPALLGKKESPPFTVQDFSHIRPTPSPNFSTMDDSTKQAIEDGIASAHNDTTFVEKLNTVLPQ</sequence>
<dbReference type="Gene3D" id="1.20.58.1250">
    <property type="entry name" value="Tubulin Binding Cofactor C, N-terminal domain"/>
    <property type="match status" value="1"/>
</dbReference>
<feature type="domain" description="C-CAP/cofactor C-like" evidence="7">
    <location>
        <begin position="154"/>
        <end position="277"/>
    </location>
</feature>
<dbReference type="GO" id="GO:0007021">
    <property type="term" value="P:tubulin complex assembly"/>
    <property type="evidence" value="ECO:0007669"/>
    <property type="project" value="TreeGrafter"/>
</dbReference>
<dbReference type="GO" id="GO:0007023">
    <property type="term" value="P:post-chaperonin tubulin folding pathway"/>
    <property type="evidence" value="ECO:0007669"/>
    <property type="project" value="InterPro"/>
</dbReference>
<comment type="subunit">
    <text evidence="5">Supercomplex made of cofactors A to E. Cofactors A and D function by capturing and stabilizing tubulin in a quasi-native conformation. Cofactor E binds to the cofactor D-tubulin complex; interaction with cofactor C then causes the release of tubulin polypeptides that are committed to the native state.</text>
</comment>
<comment type="caution">
    <text evidence="8">The sequence shown here is derived from an EMBL/GenBank/DDBJ whole genome shotgun (WGS) entry which is preliminary data.</text>
</comment>
<dbReference type="PANTHER" id="PTHR15139:SF0">
    <property type="entry name" value="TUBULIN-SPECIFIC CHAPERONE C"/>
    <property type="match status" value="1"/>
</dbReference>
<accession>A0A8H7XYU8</accession>